<gene>
    <name evidence="3" type="ORF">ACIBP5_26325</name>
</gene>
<name>A0ABW8AAI5_9ACTN</name>
<accession>A0ABW8AAI5</accession>
<dbReference type="InterPro" id="IPR024537">
    <property type="entry name" value="DUF3322"/>
</dbReference>
<comment type="caution">
    <text evidence="3">The sequence shown here is derived from an EMBL/GenBank/DDBJ whole genome shotgun (WGS) entry which is preliminary data.</text>
</comment>
<protein>
    <submittedName>
        <fullName evidence="3">Wadjet anti-phage system protein JetD domain-containing protein</fullName>
    </submittedName>
</protein>
<evidence type="ECO:0000259" key="2">
    <source>
        <dbReference type="Pfam" id="PF11795"/>
    </source>
</evidence>
<sequence length="372" mass="42545">MTWTTPADVLALLRKRWASGTYLGKPWQPVEIGLRGPRAGELGARFGEVQEWVRQWERLDLVRLERARIGGRAIGVNELPRRVWIDTFEQLCALLRVSPEARRFAQLLELTAEQAPDLADWVRSHPMKTLEVAESWPRLLATVAWIETCPPGLYLRQVDVPGVDTKFIERHRAILTDLLDLRVIPDDGVPRADFAGRFGFRKKPAYVRFRLLDGSRLSGFSELTVRTGELTSPPASRVFVIENEITYLAFPPVPRSIAVFGGGYGVAVLERLTWMAEVEVVYWGDIDTHGFVMLDRFRRRYPHVRSMLMDRETLLSHRQHWVTESAQAGDRLDALTSDESELYQELLRDEHGAAVRLEQERIRFSAVRHAAG</sequence>
<dbReference type="Proteomes" id="UP001612928">
    <property type="component" value="Unassembled WGS sequence"/>
</dbReference>
<reference evidence="3 4" key="1">
    <citation type="submission" date="2024-10" db="EMBL/GenBank/DDBJ databases">
        <title>The Natural Products Discovery Center: Release of the First 8490 Sequenced Strains for Exploring Actinobacteria Biosynthetic Diversity.</title>
        <authorList>
            <person name="Kalkreuter E."/>
            <person name="Kautsar S.A."/>
            <person name="Yang D."/>
            <person name="Bader C.D."/>
            <person name="Teijaro C.N."/>
            <person name="Fluegel L."/>
            <person name="Davis C.M."/>
            <person name="Simpson J.R."/>
            <person name="Lauterbach L."/>
            <person name="Steele A.D."/>
            <person name="Gui C."/>
            <person name="Meng S."/>
            <person name="Li G."/>
            <person name="Viehrig K."/>
            <person name="Ye F."/>
            <person name="Su P."/>
            <person name="Kiefer A.F."/>
            <person name="Nichols A."/>
            <person name="Cepeda A.J."/>
            <person name="Yan W."/>
            <person name="Fan B."/>
            <person name="Jiang Y."/>
            <person name="Adhikari A."/>
            <person name="Zheng C.-J."/>
            <person name="Schuster L."/>
            <person name="Cowan T.M."/>
            <person name="Smanski M.J."/>
            <person name="Chevrette M.G."/>
            <person name="De Carvalho L.P.S."/>
            <person name="Shen B."/>
        </authorList>
    </citation>
    <scope>NUCLEOTIDE SEQUENCE [LARGE SCALE GENOMIC DNA]</scope>
    <source>
        <strain evidence="3 4">NPDC049503</strain>
    </source>
</reference>
<dbReference type="InterPro" id="IPR014544">
    <property type="entry name" value="UCP028408"/>
</dbReference>
<dbReference type="PIRSF" id="PIRSF028408">
    <property type="entry name" value="UCP028408"/>
    <property type="match status" value="1"/>
</dbReference>
<dbReference type="Pfam" id="PF11795">
    <property type="entry name" value="DUF3322"/>
    <property type="match status" value="1"/>
</dbReference>
<evidence type="ECO:0000313" key="3">
    <source>
        <dbReference type="EMBL" id="MFI7443502.1"/>
    </source>
</evidence>
<keyword evidence="4" id="KW-1185">Reference proteome</keyword>
<proteinExistence type="predicted"/>
<organism evidence="3 4">
    <name type="scientific">Nonomuraea indica</name>
    <dbReference type="NCBI Taxonomy" id="1581193"/>
    <lineage>
        <taxon>Bacteria</taxon>
        <taxon>Bacillati</taxon>
        <taxon>Actinomycetota</taxon>
        <taxon>Actinomycetes</taxon>
        <taxon>Streptosporangiales</taxon>
        <taxon>Streptosporangiaceae</taxon>
        <taxon>Nonomuraea</taxon>
    </lineage>
</organism>
<dbReference type="Pfam" id="PF09983">
    <property type="entry name" value="JetD_C"/>
    <property type="match status" value="1"/>
</dbReference>
<dbReference type="InterPro" id="IPR024534">
    <property type="entry name" value="JetD_C"/>
</dbReference>
<dbReference type="RefSeq" id="WP_397023677.1">
    <property type="nucleotide sequence ID" value="NZ_JBITMB010000006.1"/>
</dbReference>
<feature type="domain" description="Wadjet protein JetD C-terminal" evidence="1">
    <location>
        <begin position="199"/>
        <end position="369"/>
    </location>
</feature>
<feature type="domain" description="DUF3322" evidence="2">
    <location>
        <begin position="6"/>
        <end position="180"/>
    </location>
</feature>
<evidence type="ECO:0000313" key="4">
    <source>
        <dbReference type="Proteomes" id="UP001612928"/>
    </source>
</evidence>
<evidence type="ECO:0000259" key="1">
    <source>
        <dbReference type="Pfam" id="PF09983"/>
    </source>
</evidence>
<dbReference type="EMBL" id="JBITMB010000006">
    <property type="protein sequence ID" value="MFI7443502.1"/>
    <property type="molecule type" value="Genomic_DNA"/>
</dbReference>